<feature type="transmembrane region" description="Helical" evidence="1">
    <location>
        <begin position="61"/>
        <end position="85"/>
    </location>
</feature>
<keyword evidence="1" id="KW-0472">Membrane</keyword>
<evidence type="ECO:0000256" key="1">
    <source>
        <dbReference type="SAM" id="Phobius"/>
    </source>
</evidence>
<keyword evidence="1" id="KW-1133">Transmembrane helix</keyword>
<organism evidence="2 3">
    <name type="scientific">Reticulomyxa filosa</name>
    <dbReference type="NCBI Taxonomy" id="46433"/>
    <lineage>
        <taxon>Eukaryota</taxon>
        <taxon>Sar</taxon>
        <taxon>Rhizaria</taxon>
        <taxon>Retaria</taxon>
        <taxon>Foraminifera</taxon>
        <taxon>Monothalamids</taxon>
        <taxon>Reticulomyxidae</taxon>
        <taxon>Reticulomyxa</taxon>
    </lineage>
</organism>
<comment type="caution">
    <text evidence="2">The sequence shown here is derived from an EMBL/GenBank/DDBJ whole genome shotgun (WGS) entry which is preliminary data.</text>
</comment>
<dbReference type="AlphaFoldDB" id="X6M9I3"/>
<name>X6M9I3_RETFI</name>
<proteinExistence type="predicted"/>
<accession>X6M9I3</accession>
<protein>
    <submittedName>
        <fullName evidence="2">Uncharacterized protein</fullName>
    </submittedName>
</protein>
<evidence type="ECO:0000313" key="2">
    <source>
        <dbReference type="EMBL" id="ETO10544.1"/>
    </source>
</evidence>
<dbReference type="Proteomes" id="UP000023152">
    <property type="component" value="Unassembled WGS sequence"/>
</dbReference>
<keyword evidence="1" id="KW-0812">Transmembrane</keyword>
<gene>
    <name evidence="2" type="ORF">RFI_26834</name>
</gene>
<keyword evidence="3" id="KW-1185">Reference proteome</keyword>
<reference evidence="2 3" key="1">
    <citation type="journal article" date="2013" name="Curr. Biol.">
        <title>The Genome of the Foraminiferan Reticulomyxa filosa.</title>
        <authorList>
            <person name="Glockner G."/>
            <person name="Hulsmann N."/>
            <person name="Schleicher M."/>
            <person name="Noegel A.A."/>
            <person name="Eichinger L."/>
            <person name="Gallinger C."/>
            <person name="Pawlowski J."/>
            <person name="Sierra R."/>
            <person name="Euteneuer U."/>
            <person name="Pillet L."/>
            <person name="Moustafa A."/>
            <person name="Platzer M."/>
            <person name="Groth M."/>
            <person name="Szafranski K."/>
            <person name="Schliwa M."/>
        </authorList>
    </citation>
    <scope>NUCLEOTIDE SEQUENCE [LARGE SCALE GENOMIC DNA]</scope>
</reference>
<sequence length="108" mass="12600">MHEIYPNSIKKYFNNKQTYQNVSRIKHNEQTSEKSQWHQKREKKKNDCEAKKYHSFITQTVHCGMFANIAFGVTVVLVTMFGFGFQSLCIDQLPQSTSPMDGPFSIFE</sequence>
<evidence type="ECO:0000313" key="3">
    <source>
        <dbReference type="Proteomes" id="UP000023152"/>
    </source>
</evidence>
<dbReference type="EMBL" id="ASPP01023402">
    <property type="protein sequence ID" value="ETO10544.1"/>
    <property type="molecule type" value="Genomic_DNA"/>
</dbReference>